<dbReference type="STRING" id="279238.Saro_1722"/>
<dbReference type="Gene3D" id="1.10.10.10">
    <property type="entry name" value="Winged helix-like DNA-binding domain superfamily/Winged helix DNA-binding domain"/>
    <property type="match status" value="1"/>
</dbReference>
<dbReference type="PROSITE" id="PS50995">
    <property type="entry name" value="HTH_MARR_2"/>
    <property type="match status" value="1"/>
</dbReference>
<dbReference type="Proteomes" id="UP000009134">
    <property type="component" value="Chromosome"/>
</dbReference>
<dbReference type="InterPro" id="IPR039422">
    <property type="entry name" value="MarR/SlyA-like"/>
</dbReference>
<dbReference type="SMART" id="SM00347">
    <property type="entry name" value="HTH_MARR"/>
    <property type="match status" value="1"/>
</dbReference>
<evidence type="ECO:0000313" key="3">
    <source>
        <dbReference type="Proteomes" id="UP000009134"/>
    </source>
</evidence>
<sequence length="183" mass="20430">MRAGLCISCYERLPAATLTLEGRSLATAEITRQSVVPELDLDGIDGVLGLHIGTVNTLFVSRLEKHLDPLRVTPKQVAILWLVNANPGVKQTDLSRFFQIERPTVHQFVRQLIKNSFLVNEPSKLDRRAGGLWLTDEGREVLAKARSAIASHEDELTSCLTGREKSELFRILMKLYLLAPAKD</sequence>
<dbReference type="InterPro" id="IPR036390">
    <property type="entry name" value="WH_DNA-bd_sf"/>
</dbReference>
<dbReference type="Pfam" id="PF01047">
    <property type="entry name" value="MarR"/>
    <property type="match status" value="1"/>
</dbReference>
<dbReference type="GO" id="GO:0003700">
    <property type="term" value="F:DNA-binding transcription factor activity"/>
    <property type="evidence" value="ECO:0007669"/>
    <property type="project" value="InterPro"/>
</dbReference>
<dbReference type="PANTHER" id="PTHR33164:SF43">
    <property type="entry name" value="HTH-TYPE TRANSCRIPTIONAL REPRESSOR YETL"/>
    <property type="match status" value="1"/>
</dbReference>
<evidence type="ECO:0000313" key="2">
    <source>
        <dbReference type="EMBL" id="ABD26162.1"/>
    </source>
</evidence>
<organism evidence="2 3">
    <name type="scientific">Novosphingobium aromaticivorans (strain ATCC 700278 / DSM 12444 / CCUG 56034 / CIP 105152 / NBRC 16084 / F199)</name>
    <dbReference type="NCBI Taxonomy" id="279238"/>
    <lineage>
        <taxon>Bacteria</taxon>
        <taxon>Pseudomonadati</taxon>
        <taxon>Pseudomonadota</taxon>
        <taxon>Alphaproteobacteria</taxon>
        <taxon>Sphingomonadales</taxon>
        <taxon>Sphingomonadaceae</taxon>
        <taxon>Novosphingobium</taxon>
    </lineage>
</organism>
<keyword evidence="3" id="KW-1185">Reference proteome</keyword>
<name>Q2G7L1_NOVAD</name>
<dbReference type="PANTHER" id="PTHR33164">
    <property type="entry name" value="TRANSCRIPTIONAL REGULATOR, MARR FAMILY"/>
    <property type="match status" value="1"/>
</dbReference>
<protein>
    <submittedName>
        <fullName evidence="2">Transcriptional regulator, MarR family</fullName>
    </submittedName>
</protein>
<dbReference type="KEGG" id="nar:Saro_1722"/>
<dbReference type="AlphaFoldDB" id="Q2G7L1"/>
<dbReference type="SUPFAM" id="SSF46785">
    <property type="entry name" value="Winged helix' DNA-binding domain"/>
    <property type="match status" value="1"/>
</dbReference>
<reference evidence="3" key="1">
    <citation type="submission" date="2006-01" db="EMBL/GenBank/DDBJ databases">
        <title>Complete sequence of Novosphingobium aromaticivorans DSM 12444.</title>
        <authorList>
            <consortium name="US DOE Joint Genome Institute"/>
            <person name="Copeland A."/>
            <person name="Lucas S."/>
            <person name="Lapidus A."/>
            <person name="Barry K."/>
            <person name="Detter J.C."/>
            <person name="Glavina T."/>
            <person name="Hammon N."/>
            <person name="Israni S."/>
            <person name="Pitluck S."/>
            <person name="Chain P."/>
            <person name="Malfatti S."/>
            <person name="Shin M."/>
            <person name="Vergez L."/>
            <person name="Schmutz J."/>
            <person name="Larimer F."/>
            <person name="Land M."/>
            <person name="Kyrpides N."/>
            <person name="Ivanova N."/>
            <person name="Fredrickson J."/>
            <person name="Balkwill D."/>
            <person name="Romine M.F."/>
            <person name="Richardson P."/>
        </authorList>
    </citation>
    <scope>NUCLEOTIDE SEQUENCE [LARGE SCALE GENOMIC DNA]</scope>
    <source>
        <strain evidence="3">ATCC 700278 / DSM 12444 / CCUG 56034 / CIP 105152 / NBRC 16084 / F199</strain>
    </source>
</reference>
<dbReference type="GO" id="GO:0006950">
    <property type="term" value="P:response to stress"/>
    <property type="evidence" value="ECO:0007669"/>
    <property type="project" value="TreeGrafter"/>
</dbReference>
<accession>Q2G7L1</accession>
<dbReference type="EMBL" id="CP000248">
    <property type="protein sequence ID" value="ABD26162.1"/>
    <property type="molecule type" value="Genomic_DNA"/>
</dbReference>
<dbReference type="HOGENOM" id="CLU_083287_4_1_5"/>
<dbReference type="PRINTS" id="PR00598">
    <property type="entry name" value="HTHMARR"/>
</dbReference>
<feature type="domain" description="HTH marR-type" evidence="1">
    <location>
        <begin position="45"/>
        <end position="177"/>
    </location>
</feature>
<gene>
    <name evidence="2" type="ordered locus">Saro_1722</name>
</gene>
<dbReference type="InterPro" id="IPR036388">
    <property type="entry name" value="WH-like_DNA-bd_sf"/>
</dbReference>
<evidence type="ECO:0000259" key="1">
    <source>
        <dbReference type="PROSITE" id="PS50995"/>
    </source>
</evidence>
<proteinExistence type="predicted"/>
<dbReference type="eggNOG" id="COG1846">
    <property type="taxonomic scope" value="Bacteria"/>
</dbReference>
<dbReference type="InterPro" id="IPR000835">
    <property type="entry name" value="HTH_MarR-typ"/>
</dbReference>